<dbReference type="GO" id="GO:0005634">
    <property type="term" value="C:nucleus"/>
    <property type="evidence" value="ECO:0007669"/>
    <property type="project" value="UniProtKB-ARBA"/>
</dbReference>
<dbReference type="GO" id="GO:0003723">
    <property type="term" value="F:RNA binding"/>
    <property type="evidence" value="ECO:0007669"/>
    <property type="project" value="UniProtKB-KW"/>
</dbReference>
<dbReference type="AlphaFoldDB" id="A0A6A5R865"/>
<dbReference type="GO" id="GO:0015074">
    <property type="term" value="P:DNA integration"/>
    <property type="evidence" value="ECO:0007669"/>
    <property type="project" value="InterPro"/>
</dbReference>
<evidence type="ECO:0000313" key="3">
    <source>
        <dbReference type="EMBL" id="KAF1923410.1"/>
    </source>
</evidence>
<protein>
    <recommendedName>
        <fullName evidence="2">Integrase catalytic domain-containing protein</fullName>
    </recommendedName>
</protein>
<feature type="non-terminal residue" evidence="3">
    <location>
        <position position="1"/>
    </location>
</feature>
<dbReference type="InterPro" id="IPR012337">
    <property type="entry name" value="RNaseH-like_sf"/>
</dbReference>
<dbReference type="Gene3D" id="3.30.420.10">
    <property type="entry name" value="Ribonuclease H-like superfamily/Ribonuclease H"/>
    <property type="match status" value="1"/>
</dbReference>
<sequence>PQSRADSEDLWHKRSGHLGPRALQALAQAAQNVQIKGTKRIECPDCSTAHASQVISRRPRERSPKPFYQISWDLFDMPSGRLHEEWALIIKEEYSGKLFNHNLYTKSLDEIMRVIEGFEARVWRKYQLHIVEIQQDNDTATRPWRGRSRYEEWAEEKGITILTPPPYTHEPNGSAERAGQELITKSIKIRSSANLPAKL</sequence>
<dbReference type="EMBL" id="ML979005">
    <property type="protein sequence ID" value="KAF1923410.1"/>
    <property type="molecule type" value="Genomic_DNA"/>
</dbReference>
<accession>A0A6A5R865</accession>
<dbReference type="InterPro" id="IPR036397">
    <property type="entry name" value="RNaseH_sf"/>
</dbReference>
<evidence type="ECO:0000259" key="2">
    <source>
        <dbReference type="PROSITE" id="PS50994"/>
    </source>
</evidence>
<dbReference type="SUPFAM" id="SSF53098">
    <property type="entry name" value="Ribonuclease H-like"/>
    <property type="match status" value="1"/>
</dbReference>
<evidence type="ECO:0000256" key="1">
    <source>
        <dbReference type="ARBA" id="ARBA00022884"/>
    </source>
</evidence>
<dbReference type="PROSITE" id="PS50994">
    <property type="entry name" value="INTEGRASE"/>
    <property type="match status" value="1"/>
</dbReference>
<reference evidence="3" key="1">
    <citation type="journal article" date="2020" name="Stud. Mycol.">
        <title>101 Dothideomycetes genomes: a test case for predicting lifestyles and emergence of pathogens.</title>
        <authorList>
            <person name="Haridas S."/>
            <person name="Albert R."/>
            <person name="Binder M."/>
            <person name="Bloem J."/>
            <person name="Labutti K."/>
            <person name="Salamov A."/>
            <person name="Andreopoulos B."/>
            <person name="Baker S."/>
            <person name="Barry K."/>
            <person name="Bills G."/>
            <person name="Bluhm B."/>
            <person name="Cannon C."/>
            <person name="Castanera R."/>
            <person name="Culley D."/>
            <person name="Daum C."/>
            <person name="Ezra D."/>
            <person name="Gonzalez J."/>
            <person name="Henrissat B."/>
            <person name="Kuo A."/>
            <person name="Liang C."/>
            <person name="Lipzen A."/>
            <person name="Lutzoni F."/>
            <person name="Magnuson J."/>
            <person name="Mondo S."/>
            <person name="Nolan M."/>
            <person name="Ohm R."/>
            <person name="Pangilinan J."/>
            <person name="Park H.-J."/>
            <person name="Ramirez L."/>
            <person name="Alfaro M."/>
            <person name="Sun H."/>
            <person name="Tritt A."/>
            <person name="Yoshinaga Y."/>
            <person name="Zwiers L.-H."/>
            <person name="Turgeon B."/>
            <person name="Goodwin S."/>
            <person name="Spatafora J."/>
            <person name="Crous P."/>
            <person name="Grigoriev I."/>
        </authorList>
    </citation>
    <scope>NUCLEOTIDE SEQUENCE</scope>
    <source>
        <strain evidence="3">CBS 183.55</strain>
    </source>
</reference>
<dbReference type="InterPro" id="IPR001584">
    <property type="entry name" value="Integrase_cat-core"/>
</dbReference>
<feature type="non-terminal residue" evidence="3">
    <location>
        <position position="199"/>
    </location>
</feature>
<name>A0A6A5R865_9PLEO</name>
<proteinExistence type="predicted"/>
<feature type="domain" description="Integrase catalytic" evidence="2">
    <location>
        <begin position="60"/>
        <end position="199"/>
    </location>
</feature>
<evidence type="ECO:0000313" key="4">
    <source>
        <dbReference type="Proteomes" id="UP000800082"/>
    </source>
</evidence>
<keyword evidence="4" id="KW-1185">Reference proteome</keyword>
<dbReference type="RefSeq" id="XP_033443663.1">
    <property type="nucleotide sequence ID" value="XM_033588564.1"/>
</dbReference>
<dbReference type="GeneID" id="54346211"/>
<dbReference type="OrthoDB" id="3564818at2759"/>
<keyword evidence="1" id="KW-0694">RNA-binding</keyword>
<dbReference type="Proteomes" id="UP000800082">
    <property type="component" value="Unassembled WGS sequence"/>
</dbReference>
<organism evidence="3 4">
    <name type="scientific">Didymella exigua CBS 183.55</name>
    <dbReference type="NCBI Taxonomy" id="1150837"/>
    <lineage>
        <taxon>Eukaryota</taxon>
        <taxon>Fungi</taxon>
        <taxon>Dikarya</taxon>
        <taxon>Ascomycota</taxon>
        <taxon>Pezizomycotina</taxon>
        <taxon>Dothideomycetes</taxon>
        <taxon>Pleosporomycetidae</taxon>
        <taxon>Pleosporales</taxon>
        <taxon>Pleosporineae</taxon>
        <taxon>Didymellaceae</taxon>
        <taxon>Didymella</taxon>
    </lineage>
</organism>
<gene>
    <name evidence="3" type="ORF">M421DRAFT_24684</name>
</gene>